<accession>A0ABP4IZF8</accession>
<feature type="compositionally biased region" description="Basic and acidic residues" evidence="1">
    <location>
        <begin position="73"/>
        <end position="86"/>
    </location>
</feature>
<evidence type="ECO:0000313" key="3">
    <source>
        <dbReference type="Proteomes" id="UP001501414"/>
    </source>
</evidence>
<feature type="compositionally biased region" description="Basic and acidic residues" evidence="1">
    <location>
        <begin position="246"/>
        <end position="256"/>
    </location>
</feature>
<evidence type="ECO:0000256" key="1">
    <source>
        <dbReference type="SAM" id="MobiDB-lite"/>
    </source>
</evidence>
<evidence type="ECO:0000313" key="2">
    <source>
        <dbReference type="EMBL" id="GAA1401823.1"/>
    </source>
</evidence>
<feature type="compositionally biased region" description="Low complexity" evidence="1">
    <location>
        <begin position="161"/>
        <end position="173"/>
    </location>
</feature>
<keyword evidence="3" id="KW-1185">Reference proteome</keyword>
<protein>
    <submittedName>
        <fullName evidence="2">Uncharacterized protein</fullName>
    </submittedName>
</protein>
<name>A0ABP4IZF8_9PSEU</name>
<gene>
    <name evidence="2" type="ORF">GCM10009613_60800</name>
</gene>
<feature type="compositionally biased region" description="Basic and acidic residues" evidence="1">
    <location>
        <begin position="211"/>
        <end position="222"/>
    </location>
</feature>
<comment type="caution">
    <text evidence="2">The sequence shown here is derived from an EMBL/GenBank/DDBJ whole genome shotgun (WGS) entry which is preliminary data.</text>
</comment>
<proteinExistence type="predicted"/>
<feature type="region of interest" description="Disordered" evidence="1">
    <location>
        <begin position="73"/>
        <end position="256"/>
    </location>
</feature>
<sequence length="256" mass="26780">MFDAPDCAVALWTRAGVWVARHLQDGRVPAGLPARKCDDPERAVAELVRRGVWEPTEDGWLFVDWLEDQPSREQVLEKRRKETERKARMRGALAEKRRKARSARPSGTPGGTPTGTPDGSPTRSPALPDPGSLPSSGTPAAADGPPAASAGHVPVSSPEVRAAALAAVAAATTSRRRGRHTAPAGARPLMTSISDTASAAGSSSRPSRPADAQRAEQDRLAELDAVQVADAGVGGPSPPPATGREPVPDQQKRETG</sequence>
<feature type="compositionally biased region" description="Low complexity" evidence="1">
    <location>
        <begin position="134"/>
        <end position="151"/>
    </location>
</feature>
<dbReference type="Proteomes" id="UP001501414">
    <property type="component" value="Unassembled WGS sequence"/>
</dbReference>
<reference evidence="3" key="1">
    <citation type="journal article" date="2019" name="Int. J. Syst. Evol. Microbiol.">
        <title>The Global Catalogue of Microorganisms (GCM) 10K type strain sequencing project: providing services to taxonomists for standard genome sequencing and annotation.</title>
        <authorList>
            <consortium name="The Broad Institute Genomics Platform"/>
            <consortium name="The Broad Institute Genome Sequencing Center for Infectious Disease"/>
            <person name="Wu L."/>
            <person name="Ma J."/>
        </authorList>
    </citation>
    <scope>NUCLEOTIDE SEQUENCE [LARGE SCALE GENOMIC DNA]</scope>
    <source>
        <strain evidence="3">JCM 11896</strain>
    </source>
</reference>
<organism evidence="2 3">
    <name type="scientific">Pseudonocardia kongjuensis</name>
    <dbReference type="NCBI Taxonomy" id="102227"/>
    <lineage>
        <taxon>Bacteria</taxon>
        <taxon>Bacillati</taxon>
        <taxon>Actinomycetota</taxon>
        <taxon>Actinomycetes</taxon>
        <taxon>Pseudonocardiales</taxon>
        <taxon>Pseudonocardiaceae</taxon>
        <taxon>Pseudonocardia</taxon>
    </lineage>
</organism>
<dbReference type="EMBL" id="BAAAJK010000053">
    <property type="protein sequence ID" value="GAA1401823.1"/>
    <property type="molecule type" value="Genomic_DNA"/>
</dbReference>
<feature type="compositionally biased region" description="Low complexity" evidence="1">
    <location>
        <begin position="197"/>
        <end position="210"/>
    </location>
</feature>